<dbReference type="EC" id="2.5.1.3" evidence="10"/>
<evidence type="ECO:0000259" key="13">
    <source>
        <dbReference type="Pfam" id="PF02581"/>
    </source>
</evidence>
<dbReference type="GO" id="GO:0009229">
    <property type="term" value="P:thiamine diphosphate biosynthetic process"/>
    <property type="evidence" value="ECO:0007669"/>
    <property type="project" value="UniProtKB-UniRule"/>
</dbReference>
<protein>
    <recommendedName>
        <fullName evidence="10">Thiamine-phosphate synthase</fullName>
        <shortName evidence="10">TP synthase</shortName>
        <shortName evidence="10">TPS</shortName>
        <ecNumber evidence="10">2.5.1.3</ecNumber>
    </recommendedName>
    <alternativeName>
        <fullName evidence="10">Thiamine-phosphate pyrophosphorylase</fullName>
        <shortName evidence="10">TMP pyrophosphorylase</shortName>
        <shortName evidence="10">TMP-PPase</shortName>
    </alternativeName>
</protein>
<keyword evidence="15" id="KW-1185">Reference proteome</keyword>
<dbReference type="GO" id="GO:0000287">
    <property type="term" value="F:magnesium ion binding"/>
    <property type="evidence" value="ECO:0007669"/>
    <property type="project" value="UniProtKB-UniRule"/>
</dbReference>
<comment type="caution">
    <text evidence="10">Lacks conserved residue(s) required for the propagation of feature annotation.</text>
</comment>
<reference evidence="15" key="1">
    <citation type="submission" date="2016-11" db="EMBL/GenBank/DDBJ databases">
        <authorList>
            <person name="Varghese N."/>
            <person name="Submissions S."/>
        </authorList>
    </citation>
    <scope>NUCLEOTIDE SEQUENCE [LARGE SCALE GENOMIC DNA]</scope>
    <source>
        <strain evidence="15">DSM 15285</strain>
    </source>
</reference>
<feature type="binding site" evidence="10">
    <location>
        <position position="155"/>
    </location>
    <ligand>
        <name>2-[(2R,5Z)-2-carboxy-4-methylthiazol-5(2H)-ylidene]ethyl phosphate</name>
        <dbReference type="ChEBI" id="CHEBI:62899"/>
    </ligand>
</feature>
<dbReference type="RefSeq" id="WP_072724858.1">
    <property type="nucleotide sequence ID" value="NZ_FQXH01000012.1"/>
</dbReference>
<dbReference type="PANTHER" id="PTHR20857">
    <property type="entry name" value="THIAMINE-PHOSPHATE PYROPHOSPHORYLASE"/>
    <property type="match status" value="1"/>
</dbReference>
<evidence type="ECO:0000256" key="4">
    <source>
        <dbReference type="ARBA" id="ARBA00022723"/>
    </source>
</evidence>
<proteinExistence type="inferred from homology"/>
<dbReference type="Gene3D" id="3.20.20.70">
    <property type="entry name" value="Aldolase class I"/>
    <property type="match status" value="1"/>
</dbReference>
<keyword evidence="4" id="KW-0479">Metal-binding</keyword>
<dbReference type="GO" id="GO:0009228">
    <property type="term" value="P:thiamine biosynthetic process"/>
    <property type="evidence" value="ECO:0007669"/>
    <property type="project" value="UniProtKB-KW"/>
</dbReference>
<dbReference type="SUPFAM" id="SSF51391">
    <property type="entry name" value="Thiamin phosphate synthase"/>
    <property type="match status" value="1"/>
</dbReference>
<dbReference type="AlphaFoldDB" id="A0A1M5RE47"/>
<evidence type="ECO:0000313" key="15">
    <source>
        <dbReference type="Proteomes" id="UP000242520"/>
    </source>
</evidence>
<evidence type="ECO:0000256" key="10">
    <source>
        <dbReference type="HAMAP-Rule" id="MF_00097"/>
    </source>
</evidence>
<dbReference type="NCBIfam" id="TIGR00693">
    <property type="entry name" value="thiE"/>
    <property type="match status" value="1"/>
</dbReference>
<dbReference type="EMBL" id="FQXH01000012">
    <property type="protein sequence ID" value="SHH24093.1"/>
    <property type="molecule type" value="Genomic_DNA"/>
</dbReference>
<feature type="binding site" evidence="10">
    <location>
        <position position="128"/>
    </location>
    <ligand>
        <name>4-amino-2-methyl-5-(diphosphooxymethyl)pyrimidine</name>
        <dbReference type="ChEBI" id="CHEBI:57841"/>
    </ligand>
</feature>
<comment type="function">
    <text evidence="10">Condenses 4-methyl-5-(beta-hydroxyethyl)thiazole monophosphate (THZ-P) and 2-methyl-4-amino-5-hydroxymethyl pyrimidine pyrophosphate (HMP-PP) to form thiamine monophosphate (TMP).</text>
</comment>
<feature type="domain" description="Thiamine phosphate synthase/TenI" evidence="13">
    <location>
        <begin position="2"/>
        <end position="178"/>
    </location>
</feature>
<comment type="pathway">
    <text evidence="2 10 12">Cofactor biosynthesis; thiamine diphosphate biosynthesis; thiamine phosphate from 4-amino-2-methyl-5-diphosphomethylpyrimidine and 4-methyl-5-(2-phosphoethyl)-thiazole: step 1/1.</text>
</comment>
<evidence type="ECO:0000256" key="7">
    <source>
        <dbReference type="ARBA" id="ARBA00047334"/>
    </source>
</evidence>
<dbReference type="InterPro" id="IPR034291">
    <property type="entry name" value="TMP_synthase"/>
</dbReference>
<evidence type="ECO:0000256" key="6">
    <source>
        <dbReference type="ARBA" id="ARBA00022977"/>
    </source>
</evidence>
<name>A0A1M5RE47_9FIRM</name>
<comment type="catalytic activity">
    <reaction evidence="8 10 11">
        <text>2-(2-carboxy-4-methylthiazol-5-yl)ethyl phosphate + 4-amino-2-methyl-5-(diphosphooxymethyl)pyrimidine + 2 H(+) = thiamine phosphate + CO2 + diphosphate</text>
        <dbReference type="Rhea" id="RHEA:47848"/>
        <dbReference type="ChEBI" id="CHEBI:15378"/>
        <dbReference type="ChEBI" id="CHEBI:16526"/>
        <dbReference type="ChEBI" id="CHEBI:33019"/>
        <dbReference type="ChEBI" id="CHEBI:37575"/>
        <dbReference type="ChEBI" id="CHEBI:57841"/>
        <dbReference type="ChEBI" id="CHEBI:62890"/>
        <dbReference type="EC" id="2.5.1.3"/>
    </reaction>
</comment>
<dbReference type="FunFam" id="3.20.20.70:FF:000096">
    <property type="entry name" value="Thiamine-phosphate synthase"/>
    <property type="match status" value="1"/>
</dbReference>
<dbReference type="PANTHER" id="PTHR20857:SF15">
    <property type="entry name" value="THIAMINE-PHOSPHATE SYNTHASE"/>
    <property type="match status" value="1"/>
</dbReference>
<comment type="catalytic activity">
    <reaction evidence="9 10 11">
        <text>2-[(2R,5Z)-2-carboxy-4-methylthiazol-5(2H)-ylidene]ethyl phosphate + 4-amino-2-methyl-5-(diphosphooxymethyl)pyrimidine + 2 H(+) = thiamine phosphate + CO2 + diphosphate</text>
        <dbReference type="Rhea" id="RHEA:47844"/>
        <dbReference type="ChEBI" id="CHEBI:15378"/>
        <dbReference type="ChEBI" id="CHEBI:16526"/>
        <dbReference type="ChEBI" id="CHEBI:33019"/>
        <dbReference type="ChEBI" id="CHEBI:37575"/>
        <dbReference type="ChEBI" id="CHEBI:57841"/>
        <dbReference type="ChEBI" id="CHEBI:62899"/>
        <dbReference type="EC" id="2.5.1.3"/>
    </reaction>
</comment>
<evidence type="ECO:0000256" key="5">
    <source>
        <dbReference type="ARBA" id="ARBA00022842"/>
    </source>
</evidence>
<keyword evidence="3 10" id="KW-0808">Transferase</keyword>
<comment type="similarity">
    <text evidence="10 11">Belongs to the thiamine-phosphate synthase family.</text>
</comment>
<gene>
    <name evidence="10" type="primary">thiE</name>
    <name evidence="14" type="ORF">SAMN02744040_01315</name>
</gene>
<dbReference type="HAMAP" id="MF_00097">
    <property type="entry name" value="TMP_synthase"/>
    <property type="match status" value="1"/>
</dbReference>
<dbReference type="UniPathway" id="UPA00060">
    <property type="reaction ID" value="UER00141"/>
</dbReference>
<evidence type="ECO:0000256" key="1">
    <source>
        <dbReference type="ARBA" id="ARBA00001946"/>
    </source>
</evidence>
<dbReference type="STRING" id="1123350.SAMN02744040_01315"/>
<evidence type="ECO:0000313" key="14">
    <source>
        <dbReference type="EMBL" id="SHH24093.1"/>
    </source>
</evidence>
<dbReference type="GO" id="GO:0005737">
    <property type="term" value="C:cytoplasm"/>
    <property type="evidence" value="ECO:0007669"/>
    <property type="project" value="TreeGrafter"/>
</dbReference>
<comment type="catalytic activity">
    <reaction evidence="7 10 11">
        <text>4-methyl-5-(2-phosphooxyethyl)-thiazole + 4-amino-2-methyl-5-(diphosphooxymethyl)pyrimidine + H(+) = thiamine phosphate + diphosphate</text>
        <dbReference type="Rhea" id="RHEA:22328"/>
        <dbReference type="ChEBI" id="CHEBI:15378"/>
        <dbReference type="ChEBI" id="CHEBI:33019"/>
        <dbReference type="ChEBI" id="CHEBI:37575"/>
        <dbReference type="ChEBI" id="CHEBI:57841"/>
        <dbReference type="ChEBI" id="CHEBI:58296"/>
        <dbReference type="EC" id="2.5.1.3"/>
    </reaction>
</comment>
<evidence type="ECO:0000256" key="2">
    <source>
        <dbReference type="ARBA" id="ARBA00005165"/>
    </source>
</evidence>
<evidence type="ECO:0000256" key="12">
    <source>
        <dbReference type="RuleBase" id="RU004253"/>
    </source>
</evidence>
<dbReference type="InterPro" id="IPR022998">
    <property type="entry name" value="ThiamineP_synth_TenI"/>
</dbReference>
<feature type="binding site" evidence="10">
    <location>
        <position position="64"/>
    </location>
    <ligand>
        <name>4-amino-2-methyl-5-(diphosphooxymethyl)pyrimidine</name>
        <dbReference type="ChEBI" id="CHEBI:57841"/>
    </ligand>
</feature>
<evidence type="ECO:0000256" key="9">
    <source>
        <dbReference type="ARBA" id="ARBA00047883"/>
    </source>
</evidence>
<dbReference type="InterPro" id="IPR013785">
    <property type="entry name" value="Aldolase_TIM"/>
</dbReference>
<evidence type="ECO:0000256" key="8">
    <source>
        <dbReference type="ARBA" id="ARBA00047851"/>
    </source>
</evidence>
<feature type="binding site" evidence="10">
    <location>
        <position position="99"/>
    </location>
    <ligand>
        <name>4-amino-2-methyl-5-(diphosphooxymethyl)pyrimidine</name>
        <dbReference type="ChEBI" id="CHEBI:57841"/>
    </ligand>
</feature>
<dbReference type="OrthoDB" id="9802676at2"/>
<dbReference type="CDD" id="cd00564">
    <property type="entry name" value="TMP_TenI"/>
    <property type="match status" value="1"/>
</dbReference>
<comment type="cofactor">
    <cofactor evidence="1">
        <name>Mg(2+)</name>
        <dbReference type="ChEBI" id="CHEBI:18420"/>
    </cofactor>
</comment>
<dbReference type="Proteomes" id="UP000242520">
    <property type="component" value="Unassembled WGS sequence"/>
</dbReference>
<keyword evidence="6 10" id="KW-0784">Thiamine biosynthesis</keyword>
<accession>A0A1M5RE47</accession>
<sequence>MIYLITNRKLIPDNNIFRVIEESVNAGIDAVILREKDLKYDELYSIAKKIKSITDKKNVPLIINNNLNVAKDLKCHGFHIGFNFINNSLPKFNGITGVSVHSVNEAITAQNLGANYIIAGHIFPTDCKKNLKPRGLEFIREIKKNVNIPVIAIGGINKYNIKNVYKAGANGVAIMSGIMQSKNILNTIKELQKNSLDKI</sequence>
<dbReference type="GO" id="GO:0004789">
    <property type="term" value="F:thiamine-phosphate diphosphorylase activity"/>
    <property type="evidence" value="ECO:0007669"/>
    <property type="project" value="UniProtKB-UniRule"/>
</dbReference>
<organism evidence="14 15">
    <name type="scientific">Tepidibacter thalassicus DSM 15285</name>
    <dbReference type="NCBI Taxonomy" id="1123350"/>
    <lineage>
        <taxon>Bacteria</taxon>
        <taxon>Bacillati</taxon>
        <taxon>Bacillota</taxon>
        <taxon>Clostridia</taxon>
        <taxon>Peptostreptococcales</taxon>
        <taxon>Peptostreptococcaceae</taxon>
        <taxon>Tepidibacter</taxon>
    </lineage>
</organism>
<evidence type="ECO:0000256" key="11">
    <source>
        <dbReference type="RuleBase" id="RU003826"/>
    </source>
</evidence>
<dbReference type="InterPro" id="IPR036206">
    <property type="entry name" value="ThiamineP_synth_sf"/>
</dbReference>
<keyword evidence="5" id="KW-0460">Magnesium</keyword>
<evidence type="ECO:0000256" key="3">
    <source>
        <dbReference type="ARBA" id="ARBA00022679"/>
    </source>
</evidence>
<dbReference type="Pfam" id="PF02581">
    <property type="entry name" value="TMP-TENI"/>
    <property type="match status" value="1"/>
</dbReference>